<dbReference type="InterPro" id="IPR000064">
    <property type="entry name" value="NLP_P60_dom"/>
</dbReference>
<dbReference type="AlphaFoldDB" id="A0A1G7FPQ4"/>
<protein>
    <submittedName>
        <fullName evidence="6">Lipoprotein Spr</fullName>
    </submittedName>
</protein>
<evidence type="ECO:0000313" key="6">
    <source>
        <dbReference type="EMBL" id="SDE77778.1"/>
    </source>
</evidence>
<reference evidence="6 7" key="1">
    <citation type="submission" date="2016-10" db="EMBL/GenBank/DDBJ databases">
        <authorList>
            <person name="de Groot N.N."/>
        </authorList>
    </citation>
    <scope>NUCLEOTIDE SEQUENCE [LARGE SCALE GENOMIC DNA]</scope>
    <source>
        <strain evidence="6 7">DSM 23421</strain>
    </source>
</reference>
<dbReference type="Gene3D" id="3.90.1720.10">
    <property type="entry name" value="endopeptidase domain like (from Nostoc punctiforme)"/>
    <property type="match status" value="1"/>
</dbReference>
<dbReference type="OrthoDB" id="9807055at2"/>
<proteinExistence type="inferred from homology"/>
<dbReference type="InterPro" id="IPR051202">
    <property type="entry name" value="Peptidase_C40"/>
</dbReference>
<dbReference type="GO" id="GO:0006508">
    <property type="term" value="P:proteolysis"/>
    <property type="evidence" value="ECO:0007669"/>
    <property type="project" value="UniProtKB-KW"/>
</dbReference>
<dbReference type="InterPro" id="IPR038765">
    <property type="entry name" value="Papain-like_cys_pep_sf"/>
</dbReference>
<gene>
    <name evidence="6" type="ORF">SAMN05421636_107217</name>
</gene>
<evidence type="ECO:0000313" key="7">
    <source>
        <dbReference type="Proteomes" id="UP000199109"/>
    </source>
</evidence>
<dbReference type="PROSITE" id="PS51257">
    <property type="entry name" value="PROKAR_LIPOPROTEIN"/>
    <property type="match status" value="1"/>
</dbReference>
<evidence type="ECO:0000256" key="4">
    <source>
        <dbReference type="ARBA" id="ARBA00022807"/>
    </source>
</evidence>
<organism evidence="6 7">
    <name type="scientific">Pricia antarctica</name>
    <dbReference type="NCBI Taxonomy" id="641691"/>
    <lineage>
        <taxon>Bacteria</taxon>
        <taxon>Pseudomonadati</taxon>
        <taxon>Bacteroidota</taxon>
        <taxon>Flavobacteriia</taxon>
        <taxon>Flavobacteriales</taxon>
        <taxon>Flavobacteriaceae</taxon>
        <taxon>Pricia</taxon>
    </lineage>
</organism>
<dbReference type="EMBL" id="FNAO01000007">
    <property type="protein sequence ID" value="SDE77778.1"/>
    <property type="molecule type" value="Genomic_DNA"/>
</dbReference>
<keyword evidence="4" id="KW-0788">Thiol protease</keyword>
<dbReference type="PROSITE" id="PS51935">
    <property type="entry name" value="NLPC_P60"/>
    <property type="match status" value="1"/>
</dbReference>
<keyword evidence="6" id="KW-0449">Lipoprotein</keyword>
<dbReference type="Proteomes" id="UP000199109">
    <property type="component" value="Unassembled WGS sequence"/>
</dbReference>
<keyword evidence="3" id="KW-0378">Hydrolase</keyword>
<evidence type="ECO:0000256" key="3">
    <source>
        <dbReference type="ARBA" id="ARBA00022801"/>
    </source>
</evidence>
<dbReference type="Pfam" id="PF00877">
    <property type="entry name" value="NLPC_P60"/>
    <property type="match status" value="1"/>
</dbReference>
<dbReference type="PANTHER" id="PTHR47053:SF1">
    <property type="entry name" value="MUREIN DD-ENDOPEPTIDASE MEPH-RELATED"/>
    <property type="match status" value="1"/>
</dbReference>
<dbReference type="RefSeq" id="WP_139205153.1">
    <property type="nucleotide sequence ID" value="NZ_FNAO01000007.1"/>
</dbReference>
<sequence length="212" mass="24443">MKLKLMFLLVIVLSGSCGKKTYETTDYSYYKREITKLNKSKENGAEKEEIQSKPITTTSKTSKYLTPKEKERYAALLNVSTDSLGNEKLYAAITKWMDTPYQWGGSSYEGIDCSSLTQQIYAEVYGKEIPRTAVQQFYFDTRAQFKSQKYLKEGDLVFFRLRYQDEIVSHVGIYLQNGKFLGSNAPRGVEITDLDTHYWQDKYVASARLLTQ</sequence>
<feature type="domain" description="NlpC/P60" evidence="5">
    <location>
        <begin position="83"/>
        <end position="210"/>
    </location>
</feature>
<dbReference type="GO" id="GO:0008234">
    <property type="term" value="F:cysteine-type peptidase activity"/>
    <property type="evidence" value="ECO:0007669"/>
    <property type="project" value="UniProtKB-KW"/>
</dbReference>
<dbReference type="SUPFAM" id="SSF54001">
    <property type="entry name" value="Cysteine proteinases"/>
    <property type="match status" value="1"/>
</dbReference>
<evidence type="ECO:0000259" key="5">
    <source>
        <dbReference type="PROSITE" id="PS51935"/>
    </source>
</evidence>
<keyword evidence="7" id="KW-1185">Reference proteome</keyword>
<dbReference type="STRING" id="641691.SAMN05421636_107217"/>
<accession>A0A1G7FPQ4</accession>
<comment type="similarity">
    <text evidence="1">Belongs to the peptidase C40 family.</text>
</comment>
<keyword evidence="2" id="KW-0645">Protease</keyword>
<evidence type="ECO:0000256" key="1">
    <source>
        <dbReference type="ARBA" id="ARBA00007074"/>
    </source>
</evidence>
<name>A0A1G7FPQ4_9FLAO</name>
<evidence type="ECO:0000256" key="2">
    <source>
        <dbReference type="ARBA" id="ARBA00022670"/>
    </source>
</evidence>
<dbReference type="PANTHER" id="PTHR47053">
    <property type="entry name" value="MUREIN DD-ENDOPEPTIDASE MEPH-RELATED"/>
    <property type="match status" value="1"/>
</dbReference>